<feature type="non-terminal residue" evidence="2">
    <location>
        <position position="144"/>
    </location>
</feature>
<feature type="non-terminal residue" evidence="2">
    <location>
        <position position="1"/>
    </location>
</feature>
<feature type="region of interest" description="Disordered" evidence="1">
    <location>
        <begin position="125"/>
        <end position="144"/>
    </location>
</feature>
<feature type="region of interest" description="Disordered" evidence="1">
    <location>
        <begin position="1"/>
        <end position="28"/>
    </location>
</feature>
<reference evidence="2" key="1">
    <citation type="submission" date="2023-10" db="EMBL/GenBank/DDBJ databases">
        <title>Genome assembly of Pristionchus species.</title>
        <authorList>
            <person name="Yoshida K."/>
            <person name="Sommer R.J."/>
        </authorList>
    </citation>
    <scope>NUCLEOTIDE SEQUENCE</scope>
    <source>
        <strain evidence="2">RS5133</strain>
    </source>
</reference>
<accession>A0AAV5V3C4</accession>
<feature type="compositionally biased region" description="Low complexity" evidence="1">
    <location>
        <begin position="9"/>
        <end position="23"/>
    </location>
</feature>
<name>A0AAV5V3C4_9BILA</name>
<proteinExistence type="predicted"/>
<evidence type="ECO:0000313" key="3">
    <source>
        <dbReference type="Proteomes" id="UP001432322"/>
    </source>
</evidence>
<keyword evidence="3" id="KW-1185">Reference proteome</keyword>
<evidence type="ECO:0000313" key="2">
    <source>
        <dbReference type="EMBL" id="GMT12399.1"/>
    </source>
</evidence>
<gene>
    <name evidence="2" type="ORF">PFISCL1PPCAC_3696</name>
</gene>
<dbReference type="AlphaFoldDB" id="A0AAV5V3C4"/>
<comment type="caution">
    <text evidence="2">The sequence shown here is derived from an EMBL/GenBank/DDBJ whole genome shotgun (WGS) entry which is preliminary data.</text>
</comment>
<dbReference type="EMBL" id="BTSY01000001">
    <property type="protein sequence ID" value="GMT12399.1"/>
    <property type="molecule type" value="Genomic_DNA"/>
</dbReference>
<evidence type="ECO:0000256" key="1">
    <source>
        <dbReference type="SAM" id="MobiDB-lite"/>
    </source>
</evidence>
<dbReference type="Proteomes" id="UP001432322">
    <property type="component" value="Unassembled WGS sequence"/>
</dbReference>
<sequence length="144" mass="15280">PSAPPVFAPAPISAAPASSLPVISPTPLPPLPDFGAAPVFTGASRAPNGPSMLISANSHPSEDVEDISVVPLNLSNPARGPKAIMRNAAGKKQPPLNSNEESSHEFVSYNPKAFRSFNRNATRANFKSSEPTEKMWTFSSWKTE</sequence>
<protein>
    <submittedName>
        <fullName evidence="2">Uncharacterized protein</fullName>
    </submittedName>
</protein>
<organism evidence="2 3">
    <name type="scientific">Pristionchus fissidentatus</name>
    <dbReference type="NCBI Taxonomy" id="1538716"/>
    <lineage>
        <taxon>Eukaryota</taxon>
        <taxon>Metazoa</taxon>
        <taxon>Ecdysozoa</taxon>
        <taxon>Nematoda</taxon>
        <taxon>Chromadorea</taxon>
        <taxon>Rhabditida</taxon>
        <taxon>Rhabditina</taxon>
        <taxon>Diplogasteromorpha</taxon>
        <taxon>Diplogasteroidea</taxon>
        <taxon>Neodiplogasteridae</taxon>
        <taxon>Pristionchus</taxon>
    </lineage>
</organism>